<dbReference type="STRING" id="45070.Lnau_0191"/>
<keyword evidence="4" id="KW-1185">Reference proteome</keyword>
<evidence type="ECO:0000256" key="1">
    <source>
        <dbReference type="ARBA" id="ARBA00022801"/>
    </source>
</evidence>
<protein>
    <submittedName>
        <fullName evidence="3">Alpha/beta hydrolase</fullName>
        <ecNumber evidence="3">3.1.1.24</ecNumber>
    </submittedName>
</protein>
<dbReference type="InterPro" id="IPR050266">
    <property type="entry name" value="AB_hydrolase_sf"/>
</dbReference>
<dbReference type="AlphaFoldDB" id="A0A0W0X4B2"/>
<gene>
    <name evidence="3" type="ORF">Lnau_0191</name>
</gene>
<proteinExistence type="predicted"/>
<dbReference type="InterPro" id="IPR000639">
    <property type="entry name" value="Epox_hydrolase-like"/>
</dbReference>
<dbReference type="GO" id="GO:0047570">
    <property type="term" value="F:3-oxoadipate enol-lactonase activity"/>
    <property type="evidence" value="ECO:0007669"/>
    <property type="project" value="UniProtKB-EC"/>
</dbReference>
<dbReference type="PANTHER" id="PTHR43798">
    <property type="entry name" value="MONOACYLGLYCEROL LIPASE"/>
    <property type="match status" value="1"/>
</dbReference>
<dbReference type="InterPro" id="IPR000073">
    <property type="entry name" value="AB_hydrolase_1"/>
</dbReference>
<sequence length="281" mass="31015">MFFLFCINIYFLSIPNTFALSSPYTKYISYSDFGKGEPLVLLHDFATDKNLWLPQHQGLKQYFRVISLDLWGFGYSEGTTGLAVPMNEYADEVAELLDQLSIKKAIIGGTSMGGYVALAFLAKYPDRVKGLILSNTQAIADPEEVKKIDRTLATNVLVDGTEQFVHHFMNQALSAEAPETIRSFLQNILLDQTSFALASALRGMSMRSDFSKVLASTTLPILIITSDKDTITSPQQSANMNALAKNSKLVVIADAGHLSSLEQPEQWNKAVIEVFKNTAQA</sequence>
<dbReference type="Gene3D" id="3.40.50.1820">
    <property type="entry name" value="alpha/beta hydrolase"/>
    <property type="match status" value="1"/>
</dbReference>
<evidence type="ECO:0000259" key="2">
    <source>
        <dbReference type="Pfam" id="PF00561"/>
    </source>
</evidence>
<reference evidence="3 4" key="1">
    <citation type="submission" date="2015-11" db="EMBL/GenBank/DDBJ databases">
        <title>Genomic analysis of 38 Legionella species identifies large and diverse effector repertoires.</title>
        <authorList>
            <person name="Burstein D."/>
            <person name="Amaro F."/>
            <person name="Zusman T."/>
            <person name="Lifshitz Z."/>
            <person name="Cohen O."/>
            <person name="Gilbert J.A."/>
            <person name="Pupko T."/>
            <person name="Shuman H.A."/>
            <person name="Segal G."/>
        </authorList>
    </citation>
    <scope>NUCLEOTIDE SEQUENCE [LARGE SCALE GENOMIC DNA]</scope>
    <source>
        <strain evidence="3 4">ATCC 49506</strain>
    </source>
</reference>
<dbReference type="SUPFAM" id="SSF53474">
    <property type="entry name" value="alpha/beta-Hydrolases"/>
    <property type="match status" value="1"/>
</dbReference>
<name>A0A0W0X4B2_9GAMM</name>
<dbReference type="InterPro" id="IPR029058">
    <property type="entry name" value="AB_hydrolase_fold"/>
</dbReference>
<keyword evidence="1 3" id="KW-0378">Hydrolase</keyword>
<dbReference type="GO" id="GO:0016020">
    <property type="term" value="C:membrane"/>
    <property type="evidence" value="ECO:0007669"/>
    <property type="project" value="TreeGrafter"/>
</dbReference>
<evidence type="ECO:0000313" key="3">
    <source>
        <dbReference type="EMBL" id="KTD39424.1"/>
    </source>
</evidence>
<dbReference type="PATRIC" id="fig|45070.6.peg.198"/>
<dbReference type="EMBL" id="LNYO01000001">
    <property type="protein sequence ID" value="KTD39424.1"/>
    <property type="molecule type" value="Genomic_DNA"/>
</dbReference>
<dbReference type="PRINTS" id="PR00412">
    <property type="entry name" value="EPOXHYDRLASE"/>
</dbReference>
<dbReference type="EC" id="3.1.1.24" evidence="3"/>
<dbReference type="Proteomes" id="UP000054725">
    <property type="component" value="Unassembled WGS sequence"/>
</dbReference>
<accession>A0A0W0X4B2</accession>
<comment type="caution">
    <text evidence="3">The sequence shown here is derived from an EMBL/GenBank/DDBJ whole genome shotgun (WGS) entry which is preliminary data.</text>
</comment>
<dbReference type="Pfam" id="PF00561">
    <property type="entry name" value="Abhydrolase_1"/>
    <property type="match status" value="1"/>
</dbReference>
<organism evidence="3 4">
    <name type="scientific">Legionella nautarum</name>
    <dbReference type="NCBI Taxonomy" id="45070"/>
    <lineage>
        <taxon>Bacteria</taxon>
        <taxon>Pseudomonadati</taxon>
        <taxon>Pseudomonadota</taxon>
        <taxon>Gammaproteobacteria</taxon>
        <taxon>Legionellales</taxon>
        <taxon>Legionellaceae</taxon>
        <taxon>Legionella</taxon>
    </lineage>
</organism>
<feature type="domain" description="AB hydrolase-1" evidence="2">
    <location>
        <begin position="38"/>
        <end position="263"/>
    </location>
</feature>
<dbReference type="PANTHER" id="PTHR43798:SF31">
    <property type="entry name" value="AB HYDROLASE SUPERFAMILY PROTEIN YCLE"/>
    <property type="match status" value="1"/>
</dbReference>
<dbReference type="PRINTS" id="PR00111">
    <property type="entry name" value="ABHYDROLASE"/>
</dbReference>
<evidence type="ECO:0000313" key="4">
    <source>
        <dbReference type="Proteomes" id="UP000054725"/>
    </source>
</evidence>